<dbReference type="AlphaFoldDB" id="U4KXG0"/>
<organism evidence="1 2">
    <name type="scientific">Pyronema omphalodes (strain CBS 100304)</name>
    <name type="common">Pyronema confluens</name>
    <dbReference type="NCBI Taxonomy" id="1076935"/>
    <lineage>
        <taxon>Eukaryota</taxon>
        <taxon>Fungi</taxon>
        <taxon>Dikarya</taxon>
        <taxon>Ascomycota</taxon>
        <taxon>Pezizomycotina</taxon>
        <taxon>Pezizomycetes</taxon>
        <taxon>Pezizales</taxon>
        <taxon>Pyronemataceae</taxon>
        <taxon>Pyronema</taxon>
    </lineage>
</organism>
<proteinExistence type="predicted"/>
<name>U4KXG0_PYROM</name>
<evidence type="ECO:0000313" key="1">
    <source>
        <dbReference type="EMBL" id="CCX04223.1"/>
    </source>
</evidence>
<dbReference type="Proteomes" id="UP000018144">
    <property type="component" value="Unassembled WGS sequence"/>
</dbReference>
<evidence type="ECO:0000313" key="2">
    <source>
        <dbReference type="Proteomes" id="UP000018144"/>
    </source>
</evidence>
<keyword evidence="2" id="KW-1185">Reference proteome</keyword>
<reference evidence="1 2" key="1">
    <citation type="journal article" date="2013" name="PLoS Genet.">
        <title>The genome and development-dependent transcriptomes of Pyronema confluens: a window into fungal evolution.</title>
        <authorList>
            <person name="Traeger S."/>
            <person name="Altegoer F."/>
            <person name="Freitag M."/>
            <person name="Gabaldon T."/>
            <person name="Kempken F."/>
            <person name="Kumar A."/>
            <person name="Marcet-Houben M."/>
            <person name="Poggeler S."/>
            <person name="Stajich J.E."/>
            <person name="Nowrousian M."/>
        </authorList>
    </citation>
    <scope>NUCLEOTIDE SEQUENCE [LARGE SCALE GENOMIC DNA]</scope>
    <source>
        <strain evidence="2">CBS 100304</strain>
        <tissue evidence="1">Vegetative mycelium</tissue>
    </source>
</reference>
<protein>
    <submittedName>
        <fullName evidence="1">Uncharacterized protein</fullName>
    </submittedName>
</protein>
<dbReference type="EMBL" id="HF935124">
    <property type="protein sequence ID" value="CCX04223.1"/>
    <property type="molecule type" value="Genomic_DNA"/>
</dbReference>
<sequence length="169" mass="19442">MSCWLSHWDFSETKVTMPVYLSFISWKKHTLEGLNLNLTSGRSLKKLNKAAAGQILVPKTNEHLRQLEKEGATWTDVTEHSVVLPKSMQPLFRILNWIPQVDHLEAINPYKIEAMHTLKLVELLNIPKQVAFILAMCATYWLKTFMECMAESSRRVGEGPTEEESSRRT</sequence>
<gene>
    <name evidence="1" type="ORF">PCON_07829</name>
</gene>
<accession>U4KXG0</accession>